<organism evidence="4 5">
    <name type="scientific">Mycobacterium talmoniae</name>
    <dbReference type="NCBI Taxonomy" id="1858794"/>
    <lineage>
        <taxon>Bacteria</taxon>
        <taxon>Bacillati</taxon>
        <taxon>Actinomycetota</taxon>
        <taxon>Actinomycetes</taxon>
        <taxon>Mycobacteriales</taxon>
        <taxon>Mycobacteriaceae</taxon>
        <taxon>Mycobacterium</taxon>
    </lineage>
</organism>
<evidence type="ECO:0000259" key="3">
    <source>
        <dbReference type="PROSITE" id="PS50853"/>
    </source>
</evidence>
<evidence type="ECO:0000256" key="2">
    <source>
        <dbReference type="ARBA" id="ARBA00023326"/>
    </source>
</evidence>
<gene>
    <name evidence="4" type="ORF">C1Y40_05097</name>
</gene>
<name>A0A2S8BDM8_9MYCO</name>
<comment type="caution">
    <text evidence="4">The sequence shown here is derived from an EMBL/GenBank/DDBJ whole genome shotgun (WGS) entry which is preliminary data.</text>
</comment>
<feature type="domain" description="Fibronectin type-III" evidence="3">
    <location>
        <begin position="239"/>
        <end position="341"/>
    </location>
</feature>
<protein>
    <recommendedName>
        <fullName evidence="3">Fibronectin type-III domain-containing protein</fullName>
    </recommendedName>
</protein>
<reference evidence="4 5" key="1">
    <citation type="journal article" date="2017" name="Int. J. Syst. Evol. Microbiol.">
        <title>Mycobacterium talmoniae sp. nov., a slowly growing mycobacterium isolated from human respiratory samples.</title>
        <authorList>
            <person name="Davidson R.M."/>
            <person name="DeGroote M.A."/>
            <person name="Marola J.L."/>
            <person name="Buss S."/>
            <person name="Jones V."/>
            <person name="McNeil M.R."/>
            <person name="Freifeld A.G."/>
            <person name="Elaine Epperson L."/>
            <person name="Hasan N.A."/>
            <person name="Jackson M."/>
            <person name="Iwen P.C."/>
            <person name="Salfinger M."/>
            <person name="Strong M."/>
        </authorList>
    </citation>
    <scope>NUCLEOTIDE SEQUENCE [LARGE SCALE GENOMIC DNA]</scope>
    <source>
        <strain evidence="4 5">ATCC BAA-2683</strain>
    </source>
</reference>
<proteinExistence type="predicted"/>
<dbReference type="InterPro" id="IPR036116">
    <property type="entry name" value="FN3_sf"/>
</dbReference>
<dbReference type="InterPro" id="IPR013783">
    <property type="entry name" value="Ig-like_fold"/>
</dbReference>
<evidence type="ECO:0000256" key="1">
    <source>
        <dbReference type="ARBA" id="ARBA00023295"/>
    </source>
</evidence>
<dbReference type="AlphaFoldDB" id="A0A2S8BDM8"/>
<dbReference type="EMBL" id="PPEA01000721">
    <property type="protein sequence ID" value="PQM44748.1"/>
    <property type="molecule type" value="Genomic_DNA"/>
</dbReference>
<accession>A0A2S8BDM8</accession>
<evidence type="ECO:0000313" key="4">
    <source>
        <dbReference type="EMBL" id="PQM44748.1"/>
    </source>
</evidence>
<dbReference type="CDD" id="cd00063">
    <property type="entry name" value="FN3"/>
    <property type="match status" value="1"/>
</dbReference>
<keyword evidence="2" id="KW-0119">Carbohydrate metabolism</keyword>
<sequence>MTLPATGGTWADILQDSLNPLAERYWPITDVLIRDYFNADGTVFNLADPSVGLGAEGVFTPFAADGTLRSDLLITAPAPNLGFYHLGELKEDAMSITPDQTIQQTPTAQSIRSTRNVLTKLDDKIQFTAMESTPLVDALRYELPLSGGLPEYGTPGYQVKRPISDVLQARIIVLLGFDNNDGQRKAEVFPLCYTDKKGKTEMQRKNADSLELTYEPLGDPYTKSVMWICRDGQQWRAAAPGPIFSGVPVATAVTGLKATIVFPTPTGDSPFTYTVAQQSGGTGSFTASTLSGSPSVSGGNTTLTVSGLTASTAYVFQVTATDANGKSTTATNTASITSTSS</sequence>
<dbReference type="GO" id="GO:0000272">
    <property type="term" value="P:polysaccharide catabolic process"/>
    <property type="evidence" value="ECO:0007669"/>
    <property type="project" value="UniProtKB-KW"/>
</dbReference>
<dbReference type="GO" id="GO:0016798">
    <property type="term" value="F:hydrolase activity, acting on glycosyl bonds"/>
    <property type="evidence" value="ECO:0007669"/>
    <property type="project" value="UniProtKB-KW"/>
</dbReference>
<dbReference type="InterPro" id="IPR003961">
    <property type="entry name" value="FN3_dom"/>
</dbReference>
<dbReference type="Gene3D" id="2.60.40.10">
    <property type="entry name" value="Immunoglobulins"/>
    <property type="match status" value="1"/>
</dbReference>
<dbReference type="SUPFAM" id="SSF49265">
    <property type="entry name" value="Fibronectin type III"/>
    <property type="match status" value="1"/>
</dbReference>
<dbReference type="Proteomes" id="UP000238296">
    <property type="component" value="Unassembled WGS sequence"/>
</dbReference>
<keyword evidence="2" id="KW-0624">Polysaccharide degradation</keyword>
<evidence type="ECO:0000313" key="5">
    <source>
        <dbReference type="Proteomes" id="UP000238296"/>
    </source>
</evidence>
<keyword evidence="1" id="KW-0326">Glycosidase</keyword>
<dbReference type="PROSITE" id="PS50853">
    <property type="entry name" value="FN3"/>
    <property type="match status" value="1"/>
</dbReference>
<keyword evidence="1" id="KW-0378">Hydrolase</keyword>